<evidence type="ECO:0000313" key="1">
    <source>
        <dbReference type="EMBL" id="JAD25910.1"/>
    </source>
</evidence>
<reference evidence="1" key="1">
    <citation type="submission" date="2014-09" db="EMBL/GenBank/DDBJ databases">
        <authorList>
            <person name="Magalhaes I.L.F."/>
            <person name="Oliveira U."/>
            <person name="Santos F.R."/>
            <person name="Vidigal T.H.D.A."/>
            <person name="Brescovit A.D."/>
            <person name="Santos A.J."/>
        </authorList>
    </citation>
    <scope>NUCLEOTIDE SEQUENCE</scope>
    <source>
        <tissue evidence="1">Shoot tissue taken approximately 20 cm above the soil surface</tissue>
    </source>
</reference>
<sequence length="53" mass="6114">MNLKVTQVTTKGQNIKLQPGTRLYNPSIWHHIRTMASSRGAILIMKHTSLFFF</sequence>
<name>A0A0A8YKL6_ARUDO</name>
<protein>
    <submittedName>
        <fullName evidence="1">Uncharacterized protein</fullName>
    </submittedName>
</protein>
<accession>A0A0A8YKL6</accession>
<dbReference type="AlphaFoldDB" id="A0A0A8YKL6"/>
<reference evidence="1" key="2">
    <citation type="journal article" date="2015" name="Data Brief">
        <title>Shoot transcriptome of the giant reed, Arundo donax.</title>
        <authorList>
            <person name="Barrero R.A."/>
            <person name="Guerrero F.D."/>
            <person name="Moolhuijzen P."/>
            <person name="Goolsby J.A."/>
            <person name="Tidwell J."/>
            <person name="Bellgard S.E."/>
            <person name="Bellgard M.I."/>
        </authorList>
    </citation>
    <scope>NUCLEOTIDE SEQUENCE</scope>
    <source>
        <tissue evidence="1">Shoot tissue taken approximately 20 cm above the soil surface</tissue>
    </source>
</reference>
<dbReference type="EMBL" id="GBRH01271985">
    <property type="protein sequence ID" value="JAD25910.1"/>
    <property type="molecule type" value="Transcribed_RNA"/>
</dbReference>
<proteinExistence type="predicted"/>
<organism evidence="1">
    <name type="scientific">Arundo donax</name>
    <name type="common">Giant reed</name>
    <name type="synonym">Donax arundinaceus</name>
    <dbReference type="NCBI Taxonomy" id="35708"/>
    <lineage>
        <taxon>Eukaryota</taxon>
        <taxon>Viridiplantae</taxon>
        <taxon>Streptophyta</taxon>
        <taxon>Embryophyta</taxon>
        <taxon>Tracheophyta</taxon>
        <taxon>Spermatophyta</taxon>
        <taxon>Magnoliopsida</taxon>
        <taxon>Liliopsida</taxon>
        <taxon>Poales</taxon>
        <taxon>Poaceae</taxon>
        <taxon>PACMAD clade</taxon>
        <taxon>Arundinoideae</taxon>
        <taxon>Arundineae</taxon>
        <taxon>Arundo</taxon>
    </lineage>
</organism>